<feature type="compositionally biased region" description="Polar residues" evidence="1">
    <location>
        <begin position="68"/>
        <end position="77"/>
    </location>
</feature>
<dbReference type="EMBL" id="JAWWNJ010000029">
    <property type="protein sequence ID" value="KAK7027715.1"/>
    <property type="molecule type" value="Genomic_DNA"/>
</dbReference>
<feature type="compositionally biased region" description="Basic and acidic residues" evidence="1">
    <location>
        <begin position="78"/>
        <end position="94"/>
    </location>
</feature>
<accession>A0AAW0BQ98</accession>
<evidence type="ECO:0000313" key="2">
    <source>
        <dbReference type="EMBL" id="KAK7027715.1"/>
    </source>
</evidence>
<sequence>MPRLTKRTKRDPSAAAEAKRVASAKYYQQNADMIREKRRTQMAEKRAEIKAKRRRSDKPKPTQRKCAVSSSTASRATPKSDPHHSKVTSAEHEASQGLALLSQQRGWAEHMDSESKETAQMGIESRTSLTADPSTNVAAAEEFVIEEDVGVRTISEVAGCSESSDSEDSEDFRLSPILGQEAASRPSPSR</sequence>
<feature type="compositionally biased region" description="Low complexity" evidence="1">
    <location>
        <begin position="13"/>
        <end position="25"/>
    </location>
</feature>
<feature type="compositionally biased region" description="Polar residues" evidence="1">
    <location>
        <begin position="125"/>
        <end position="134"/>
    </location>
</feature>
<dbReference type="AlphaFoldDB" id="A0AAW0BQ98"/>
<proteinExistence type="predicted"/>
<name>A0AAW0BQ98_9AGAR</name>
<feature type="region of interest" description="Disordered" evidence="1">
    <location>
        <begin position="1"/>
        <end position="134"/>
    </location>
</feature>
<organism evidence="2 3">
    <name type="scientific">Favolaschia claudopus</name>
    <dbReference type="NCBI Taxonomy" id="2862362"/>
    <lineage>
        <taxon>Eukaryota</taxon>
        <taxon>Fungi</taxon>
        <taxon>Dikarya</taxon>
        <taxon>Basidiomycota</taxon>
        <taxon>Agaricomycotina</taxon>
        <taxon>Agaricomycetes</taxon>
        <taxon>Agaricomycetidae</taxon>
        <taxon>Agaricales</taxon>
        <taxon>Marasmiineae</taxon>
        <taxon>Mycenaceae</taxon>
        <taxon>Favolaschia</taxon>
    </lineage>
</organism>
<reference evidence="2 3" key="1">
    <citation type="journal article" date="2024" name="J Genomics">
        <title>Draft genome sequencing and assembly of Favolaschia claudopus CIRM-BRFM 2984 isolated from oak limbs.</title>
        <authorList>
            <person name="Navarro D."/>
            <person name="Drula E."/>
            <person name="Chaduli D."/>
            <person name="Cazenave R."/>
            <person name="Ahrendt S."/>
            <person name="Wang J."/>
            <person name="Lipzen A."/>
            <person name="Daum C."/>
            <person name="Barry K."/>
            <person name="Grigoriev I.V."/>
            <person name="Favel A."/>
            <person name="Rosso M.N."/>
            <person name="Martin F."/>
        </authorList>
    </citation>
    <scope>NUCLEOTIDE SEQUENCE [LARGE SCALE GENOMIC DNA]</scope>
    <source>
        <strain evidence="2 3">CIRM-BRFM 2984</strain>
    </source>
</reference>
<feature type="compositionally biased region" description="Basic and acidic residues" evidence="1">
    <location>
        <begin position="107"/>
        <end position="117"/>
    </location>
</feature>
<evidence type="ECO:0000256" key="1">
    <source>
        <dbReference type="SAM" id="MobiDB-lite"/>
    </source>
</evidence>
<keyword evidence="3" id="KW-1185">Reference proteome</keyword>
<feature type="compositionally biased region" description="Basic residues" evidence="1">
    <location>
        <begin position="51"/>
        <end position="63"/>
    </location>
</feature>
<evidence type="ECO:0000313" key="3">
    <source>
        <dbReference type="Proteomes" id="UP001362999"/>
    </source>
</evidence>
<gene>
    <name evidence="2" type="ORF">R3P38DRAFT_3190797</name>
</gene>
<protein>
    <submittedName>
        <fullName evidence="2">Uncharacterized protein</fullName>
    </submittedName>
</protein>
<comment type="caution">
    <text evidence="2">The sequence shown here is derived from an EMBL/GenBank/DDBJ whole genome shotgun (WGS) entry which is preliminary data.</text>
</comment>
<feature type="region of interest" description="Disordered" evidence="1">
    <location>
        <begin position="158"/>
        <end position="190"/>
    </location>
</feature>
<feature type="compositionally biased region" description="Basic and acidic residues" evidence="1">
    <location>
        <begin position="33"/>
        <end position="50"/>
    </location>
</feature>
<dbReference type="Proteomes" id="UP001362999">
    <property type="component" value="Unassembled WGS sequence"/>
</dbReference>